<evidence type="ECO:0000256" key="8">
    <source>
        <dbReference type="ARBA" id="ARBA00022989"/>
    </source>
</evidence>
<gene>
    <name evidence="11" type="ORF">G4Z14_12675</name>
</gene>
<comment type="subcellular location">
    <subcellularLocation>
        <location evidence="10">Cell inner membrane</location>
    </subcellularLocation>
    <subcellularLocation>
        <location evidence="2">Cell membrane</location>
        <topology evidence="2">Single-pass membrane protein</topology>
    </subcellularLocation>
</comment>
<keyword evidence="10" id="KW-0997">Cell inner membrane</keyword>
<evidence type="ECO:0000256" key="7">
    <source>
        <dbReference type="ARBA" id="ARBA00022779"/>
    </source>
</evidence>
<evidence type="ECO:0000313" key="12">
    <source>
        <dbReference type="Proteomes" id="UP000477782"/>
    </source>
</evidence>
<dbReference type="EMBL" id="JAAIVJ010000007">
    <property type="protein sequence ID" value="NEY91154.1"/>
    <property type="molecule type" value="Genomic_DNA"/>
</dbReference>
<keyword evidence="9 10" id="KW-0472">Membrane</keyword>
<evidence type="ECO:0000256" key="1">
    <source>
        <dbReference type="ARBA" id="ARBA00002254"/>
    </source>
</evidence>
<dbReference type="GO" id="GO:0005886">
    <property type="term" value="C:plasma membrane"/>
    <property type="evidence" value="ECO:0007669"/>
    <property type="project" value="UniProtKB-SubCell"/>
</dbReference>
<keyword evidence="5 10" id="KW-0145">Chemotaxis</keyword>
<dbReference type="InterPro" id="IPR005503">
    <property type="entry name" value="FliL"/>
</dbReference>
<keyword evidence="11" id="KW-0969">Cilium</keyword>
<dbReference type="AlphaFoldDB" id="A0A6M0QWE1"/>
<name>A0A6M0QWE1_9RHOB</name>
<evidence type="ECO:0000256" key="3">
    <source>
        <dbReference type="ARBA" id="ARBA00008281"/>
    </source>
</evidence>
<accession>A0A6M0QWE1</accession>
<comment type="caution">
    <text evidence="11">The sequence shown here is derived from an EMBL/GenBank/DDBJ whole genome shotgun (WGS) entry which is preliminary data.</text>
</comment>
<evidence type="ECO:0000256" key="9">
    <source>
        <dbReference type="ARBA" id="ARBA00023136"/>
    </source>
</evidence>
<keyword evidence="12" id="KW-1185">Reference proteome</keyword>
<keyword evidence="7 10" id="KW-0283">Flagellar rotation</keyword>
<protein>
    <recommendedName>
        <fullName evidence="10">Flagellar protein FliL</fullName>
    </recommendedName>
</protein>
<feature type="transmembrane region" description="Helical" evidence="10">
    <location>
        <begin position="47"/>
        <end position="66"/>
    </location>
</feature>
<dbReference type="Pfam" id="PF03748">
    <property type="entry name" value="FliL"/>
    <property type="match status" value="1"/>
</dbReference>
<evidence type="ECO:0000256" key="4">
    <source>
        <dbReference type="ARBA" id="ARBA00022475"/>
    </source>
</evidence>
<sequence>MTGINNRLVTFDLFLFPRTILAERAIPLADVEEPKDAAPRKKSGKPLIIGLVLALLLGGGGFYATWSGLILGPADAGHDPAEADALPDIAFVPVDPLVITLGTGETVRHLRFTSQIEVAAPHAAEVQLLLPRIMDVLNGYMRAVDVQQLEDPAALVRIRAHLLRRIQLVTGEGRVRDLLVTEFVLN</sequence>
<dbReference type="GO" id="GO:0006935">
    <property type="term" value="P:chemotaxis"/>
    <property type="evidence" value="ECO:0007669"/>
    <property type="project" value="UniProtKB-KW"/>
</dbReference>
<keyword evidence="11" id="KW-0282">Flagellum</keyword>
<evidence type="ECO:0000256" key="5">
    <source>
        <dbReference type="ARBA" id="ARBA00022500"/>
    </source>
</evidence>
<comment type="function">
    <text evidence="1 10">Controls the rotational direction of flagella during chemotaxis.</text>
</comment>
<keyword evidence="11" id="KW-0966">Cell projection</keyword>
<keyword evidence="6 10" id="KW-0812">Transmembrane</keyword>
<dbReference type="GO" id="GO:0009425">
    <property type="term" value="C:bacterial-type flagellum basal body"/>
    <property type="evidence" value="ECO:0007669"/>
    <property type="project" value="InterPro"/>
</dbReference>
<dbReference type="Proteomes" id="UP000477782">
    <property type="component" value="Unassembled WGS sequence"/>
</dbReference>
<evidence type="ECO:0000256" key="10">
    <source>
        <dbReference type="RuleBase" id="RU364125"/>
    </source>
</evidence>
<keyword evidence="8 10" id="KW-1133">Transmembrane helix</keyword>
<evidence type="ECO:0000313" key="11">
    <source>
        <dbReference type="EMBL" id="NEY91154.1"/>
    </source>
</evidence>
<comment type="similarity">
    <text evidence="3 10">Belongs to the FliL family.</text>
</comment>
<dbReference type="GO" id="GO:0071973">
    <property type="term" value="P:bacterial-type flagellum-dependent cell motility"/>
    <property type="evidence" value="ECO:0007669"/>
    <property type="project" value="InterPro"/>
</dbReference>
<reference evidence="11 12" key="1">
    <citation type="submission" date="2020-02" db="EMBL/GenBank/DDBJ databases">
        <authorList>
            <person name="Chen W.-M."/>
        </authorList>
    </citation>
    <scope>NUCLEOTIDE SEQUENCE [LARGE SCALE GENOMIC DNA]</scope>
    <source>
        <strain evidence="11 12">KMS-5</strain>
    </source>
</reference>
<keyword evidence="4" id="KW-1003">Cell membrane</keyword>
<evidence type="ECO:0000256" key="6">
    <source>
        <dbReference type="ARBA" id="ARBA00022692"/>
    </source>
</evidence>
<organism evidence="11 12">
    <name type="scientific">Tabrizicola oligotrophica</name>
    <dbReference type="NCBI Taxonomy" id="2710650"/>
    <lineage>
        <taxon>Bacteria</taxon>
        <taxon>Pseudomonadati</taxon>
        <taxon>Pseudomonadota</taxon>
        <taxon>Alphaproteobacteria</taxon>
        <taxon>Rhodobacterales</taxon>
        <taxon>Paracoccaceae</taxon>
        <taxon>Tabrizicola</taxon>
    </lineage>
</organism>
<evidence type="ECO:0000256" key="2">
    <source>
        <dbReference type="ARBA" id="ARBA00004162"/>
    </source>
</evidence>
<proteinExistence type="inferred from homology"/>